<keyword evidence="2" id="KW-0472">Membrane</keyword>
<reference evidence="4 5" key="2">
    <citation type="journal article" date="2014" name="FEMS Microbiol. Lett.">
        <title>Draft genomic DNA sequence of the facultatively methylotrophic bacterium Acidomonas methanolica type strain MB58.</title>
        <authorList>
            <person name="Higashiura N."/>
            <person name="Hadano H."/>
            <person name="Hirakawa H."/>
            <person name="Matsutani M."/>
            <person name="Takabe S."/>
            <person name="Matsushita K."/>
            <person name="Azuma Y."/>
        </authorList>
    </citation>
    <scope>NUCLEOTIDE SEQUENCE [LARGE SCALE GENOMIC DNA]</scope>
    <source>
        <strain evidence="4 5">MB58</strain>
    </source>
</reference>
<feature type="region of interest" description="Disordered" evidence="1">
    <location>
        <begin position="103"/>
        <end position="139"/>
    </location>
</feature>
<dbReference type="Proteomes" id="UP000019760">
    <property type="component" value="Unassembled WGS sequence"/>
</dbReference>
<evidence type="ECO:0000259" key="3">
    <source>
        <dbReference type="Pfam" id="PF20072"/>
    </source>
</evidence>
<sequence>MDDIQLGIEVALALLLVTTIFYSLHLGRALAVLRRDRAELGNLIVSLERSCGEARTGIEQLRQATEISTRQLGKSVESGKALRAELEELCRLGEELVARVQARGSVQRNPGDDMVPAQGDERPQPSYDPRGKGAKSEAERELLRALRMQRI</sequence>
<evidence type="ECO:0000256" key="1">
    <source>
        <dbReference type="SAM" id="MobiDB-lite"/>
    </source>
</evidence>
<proteinExistence type="predicted"/>
<keyword evidence="2" id="KW-1133">Transmembrane helix</keyword>
<gene>
    <name evidence="4" type="ORF">Amme_013_046</name>
</gene>
<dbReference type="RefSeq" id="WP_042056319.1">
    <property type="nucleotide sequence ID" value="NZ_BAND01000013.1"/>
</dbReference>
<organism evidence="4 5">
    <name type="scientific">Acidomonas methanolica NBRC 104435</name>
    <dbReference type="NCBI Taxonomy" id="1231351"/>
    <lineage>
        <taxon>Bacteria</taxon>
        <taxon>Pseudomonadati</taxon>
        <taxon>Pseudomonadota</taxon>
        <taxon>Alphaproteobacteria</taxon>
        <taxon>Acetobacterales</taxon>
        <taxon>Acetobacteraceae</taxon>
        <taxon>Acidomonas</taxon>
    </lineage>
</organism>
<protein>
    <recommendedName>
        <fullName evidence="3">DUF6468 domain-containing protein</fullName>
    </recommendedName>
</protein>
<accession>A0A023D1R1</accession>
<evidence type="ECO:0000313" key="4">
    <source>
        <dbReference type="EMBL" id="GAJ28082.1"/>
    </source>
</evidence>
<dbReference type="EMBL" id="BAND01000013">
    <property type="protein sequence ID" value="GAJ28082.1"/>
    <property type="molecule type" value="Genomic_DNA"/>
</dbReference>
<evidence type="ECO:0000313" key="5">
    <source>
        <dbReference type="Proteomes" id="UP000019760"/>
    </source>
</evidence>
<comment type="caution">
    <text evidence="4">The sequence shown here is derived from an EMBL/GenBank/DDBJ whole genome shotgun (WGS) entry which is preliminary data.</text>
</comment>
<feature type="transmembrane region" description="Helical" evidence="2">
    <location>
        <begin position="6"/>
        <end position="27"/>
    </location>
</feature>
<dbReference type="InterPro" id="IPR045531">
    <property type="entry name" value="DUF6468"/>
</dbReference>
<dbReference type="OrthoDB" id="7218767at2"/>
<feature type="domain" description="DUF6468" evidence="3">
    <location>
        <begin position="33"/>
        <end position="106"/>
    </location>
</feature>
<dbReference type="AlphaFoldDB" id="A0A023D1R1"/>
<name>A0A023D1R1_ACIMT</name>
<feature type="compositionally biased region" description="Basic and acidic residues" evidence="1">
    <location>
        <begin position="119"/>
        <end position="139"/>
    </location>
</feature>
<evidence type="ECO:0000256" key="2">
    <source>
        <dbReference type="SAM" id="Phobius"/>
    </source>
</evidence>
<dbReference type="Pfam" id="PF20072">
    <property type="entry name" value="DUF6468"/>
    <property type="match status" value="1"/>
</dbReference>
<reference evidence="5" key="1">
    <citation type="journal article" date="2014" name="FEMS Microbiol. Lett.">
        <title>Draft Genomic DNA Sequence of the Facultatively Methylotrophic Bacterium Acidomonas methanolica type strain MB58.</title>
        <authorList>
            <person name="Higashiura N."/>
            <person name="Hadano H."/>
            <person name="Hirakawa H."/>
            <person name="Matsutani M."/>
            <person name="Takabe S."/>
            <person name="Matsushita K."/>
            <person name="Azuma Y."/>
        </authorList>
    </citation>
    <scope>NUCLEOTIDE SEQUENCE [LARGE SCALE GENOMIC DNA]</scope>
    <source>
        <strain evidence="5">MB58</strain>
    </source>
</reference>
<keyword evidence="5" id="KW-1185">Reference proteome</keyword>
<keyword evidence="2" id="KW-0812">Transmembrane</keyword>